<gene>
    <name evidence="4" type="ORF">ECRASSUSDP1_LOCUS4513</name>
</gene>
<name>A0AAD1U736_EUPCR</name>
<keyword evidence="3" id="KW-0732">Signal</keyword>
<feature type="compositionally biased region" description="Pro residues" evidence="2">
    <location>
        <begin position="565"/>
        <end position="580"/>
    </location>
</feature>
<organism evidence="4 5">
    <name type="scientific">Euplotes crassus</name>
    <dbReference type="NCBI Taxonomy" id="5936"/>
    <lineage>
        <taxon>Eukaryota</taxon>
        <taxon>Sar</taxon>
        <taxon>Alveolata</taxon>
        <taxon>Ciliophora</taxon>
        <taxon>Intramacronucleata</taxon>
        <taxon>Spirotrichea</taxon>
        <taxon>Hypotrichia</taxon>
        <taxon>Euplotida</taxon>
        <taxon>Euplotidae</taxon>
        <taxon>Moneuplotes</taxon>
    </lineage>
</organism>
<accession>A0AAD1U736</accession>
<reference evidence="4" key="1">
    <citation type="submission" date="2023-07" db="EMBL/GenBank/DDBJ databases">
        <authorList>
            <consortium name="AG Swart"/>
            <person name="Singh M."/>
            <person name="Singh A."/>
            <person name="Seah K."/>
            <person name="Emmerich C."/>
        </authorList>
    </citation>
    <scope>NUCLEOTIDE SEQUENCE</scope>
    <source>
        <strain evidence="4">DP1</strain>
    </source>
</reference>
<feature type="compositionally biased region" description="Low complexity" evidence="2">
    <location>
        <begin position="532"/>
        <end position="547"/>
    </location>
</feature>
<feature type="compositionally biased region" description="Polar residues" evidence="2">
    <location>
        <begin position="473"/>
        <end position="482"/>
    </location>
</feature>
<proteinExistence type="predicted"/>
<comment type="caution">
    <text evidence="4">The sequence shown here is derived from an EMBL/GenBank/DDBJ whole genome shotgun (WGS) entry which is preliminary data.</text>
</comment>
<keyword evidence="5" id="KW-1185">Reference proteome</keyword>
<feature type="region of interest" description="Disordered" evidence="2">
    <location>
        <begin position="473"/>
        <end position="592"/>
    </location>
</feature>
<feature type="coiled-coil region" evidence="1">
    <location>
        <begin position="293"/>
        <end position="320"/>
    </location>
</feature>
<feature type="signal peptide" evidence="3">
    <location>
        <begin position="1"/>
        <end position="21"/>
    </location>
</feature>
<keyword evidence="1" id="KW-0175">Coiled coil</keyword>
<feature type="chain" id="PRO_5042264536" evidence="3">
    <location>
        <begin position="22"/>
        <end position="592"/>
    </location>
</feature>
<dbReference type="AlphaFoldDB" id="A0AAD1U736"/>
<dbReference type="Proteomes" id="UP001295684">
    <property type="component" value="Unassembled WGS sequence"/>
</dbReference>
<dbReference type="EMBL" id="CAMPGE010004339">
    <property type="protein sequence ID" value="CAI2363183.1"/>
    <property type="molecule type" value="Genomic_DNA"/>
</dbReference>
<evidence type="ECO:0000256" key="3">
    <source>
        <dbReference type="SAM" id="SignalP"/>
    </source>
</evidence>
<evidence type="ECO:0000256" key="2">
    <source>
        <dbReference type="SAM" id="MobiDB-lite"/>
    </source>
</evidence>
<feature type="compositionally biased region" description="Basic and acidic residues" evidence="2">
    <location>
        <begin position="493"/>
        <end position="507"/>
    </location>
</feature>
<protein>
    <submittedName>
        <fullName evidence="4">Uncharacterized protein</fullName>
    </submittedName>
</protein>
<evidence type="ECO:0000313" key="5">
    <source>
        <dbReference type="Proteomes" id="UP001295684"/>
    </source>
</evidence>
<evidence type="ECO:0000256" key="1">
    <source>
        <dbReference type="SAM" id="Coils"/>
    </source>
</evidence>
<feature type="compositionally biased region" description="Low complexity" evidence="2">
    <location>
        <begin position="508"/>
        <end position="519"/>
    </location>
</feature>
<feature type="coiled-coil region" evidence="1">
    <location>
        <begin position="232"/>
        <end position="266"/>
    </location>
</feature>
<sequence>MRIFNVMPVVFLAFLLSIAHGYVFEGQDSGDVEFFLDEDPAQYRGLLFYNQDQYDEIIDQMILKIQTIFEDPFDQNFTGESWIQGIPSGPQLMRIDMRNIHLARIVEHNEITENPAIVLFDENDLMTNEVITNETYNNLKLLLTNMTLDLPVLPLPVPEPVSEQVPETKENIEVVPASENMNSIDESSPMNCPAIECPVPEPCPVAPSCTPVPCIPSGPSPLDIESKCQSALEASQEAATKAKEAYEELKQEFDQYRKAVQAEKETTQARCQRGEDIDSVEEARKDIDLFIKIKDSLHALETMKREAVDLEANLKGAQKQIDYRMDDWMRKYERDYINVQERKIKNAERRSYNDGYDQGYDHGHDDGKREGKYQGIEETKKQFIDNLRNNQTKTAKEYKEEFGVDIIGQPRLIGSRLVEKGEPHDPIIIDEYELGDPFNPIFNLRTIPFNSTEFYGPNSTFFYPHDNPLPYNSSHFHNKTSSLPPPPPFHSRNITENHHSPFQENHSRSPSYSSYPSYSAHPNHRPAQTVAQNSNRSQRQSSRSHNSVPIPKPTPAKPNSHSIPKPTPATPTNIPKPTPARPAQSRSNPSKY</sequence>
<evidence type="ECO:0000313" key="4">
    <source>
        <dbReference type="EMBL" id="CAI2363183.1"/>
    </source>
</evidence>